<proteinExistence type="predicted"/>
<dbReference type="Proteomes" id="UP000887009">
    <property type="component" value="Unassembled WGS sequence"/>
</dbReference>
<evidence type="ECO:0000313" key="2">
    <source>
        <dbReference type="Proteomes" id="UP000887009"/>
    </source>
</evidence>
<dbReference type="Gene3D" id="3.10.450.50">
    <property type="match status" value="1"/>
</dbReference>
<accession>A0AAI9KU04</accession>
<comment type="caution">
    <text evidence="1">The sequence shown here is derived from an EMBL/GenBank/DDBJ whole genome shotgun (WGS) entry which is preliminary data.</text>
</comment>
<reference evidence="1" key="1">
    <citation type="submission" date="2021-07" db="EMBL/GenBank/DDBJ databases">
        <title>Draft genome sequence of carbapenem-resistant Aeromonas spp. in Japan.</title>
        <authorList>
            <person name="Maehana S."/>
            <person name="Suzuki M."/>
            <person name="Kitasato H."/>
        </authorList>
    </citation>
    <scope>NUCLEOTIDE SEQUENCE</scope>
    <source>
        <strain evidence="1">KAM348</strain>
    </source>
</reference>
<evidence type="ECO:0000313" key="1">
    <source>
        <dbReference type="EMBL" id="GJA55747.1"/>
    </source>
</evidence>
<name>A0AAI9KU04_AERCA</name>
<dbReference type="InterPro" id="IPR032710">
    <property type="entry name" value="NTF2-like_dom_sf"/>
</dbReference>
<dbReference type="AlphaFoldDB" id="A0AAI9KU04"/>
<sequence length="117" mass="13224">MQSNGFVRAPRWLSDDFLCDWPTLGERRAGRVNFVEIHRRYPATGPWNVDIVRLLEQGREVVTEVVITDGDVKARAIAPLPSTWCVAIPFAIRPNFGPIDTLCRDWATAIPREPQPA</sequence>
<dbReference type="EMBL" id="BPNL01000041">
    <property type="protein sequence ID" value="GJA55747.1"/>
    <property type="molecule type" value="Genomic_DNA"/>
</dbReference>
<gene>
    <name evidence="1" type="ORF">KAM348_31700</name>
</gene>
<dbReference type="RefSeq" id="WP_223920196.1">
    <property type="nucleotide sequence ID" value="NZ_BPNL01000041.1"/>
</dbReference>
<dbReference type="SUPFAM" id="SSF54427">
    <property type="entry name" value="NTF2-like"/>
    <property type="match status" value="1"/>
</dbReference>
<organism evidence="1 2">
    <name type="scientific">Aeromonas caviae</name>
    <name type="common">Aeromonas punctata</name>
    <dbReference type="NCBI Taxonomy" id="648"/>
    <lineage>
        <taxon>Bacteria</taxon>
        <taxon>Pseudomonadati</taxon>
        <taxon>Pseudomonadota</taxon>
        <taxon>Gammaproteobacteria</taxon>
        <taxon>Aeromonadales</taxon>
        <taxon>Aeromonadaceae</taxon>
        <taxon>Aeromonas</taxon>
    </lineage>
</organism>
<protein>
    <submittedName>
        <fullName evidence="1">Polyketide cyclase</fullName>
    </submittedName>
</protein>